<dbReference type="AlphaFoldDB" id="A0A6J8B315"/>
<keyword evidence="3" id="KW-1185">Reference proteome</keyword>
<feature type="region of interest" description="Disordered" evidence="1">
    <location>
        <begin position="102"/>
        <end position="170"/>
    </location>
</feature>
<dbReference type="Proteomes" id="UP000507470">
    <property type="component" value="Unassembled WGS sequence"/>
</dbReference>
<organism evidence="2 3">
    <name type="scientific">Mytilus coruscus</name>
    <name type="common">Sea mussel</name>
    <dbReference type="NCBI Taxonomy" id="42192"/>
    <lineage>
        <taxon>Eukaryota</taxon>
        <taxon>Metazoa</taxon>
        <taxon>Spiralia</taxon>
        <taxon>Lophotrochozoa</taxon>
        <taxon>Mollusca</taxon>
        <taxon>Bivalvia</taxon>
        <taxon>Autobranchia</taxon>
        <taxon>Pteriomorphia</taxon>
        <taxon>Mytilida</taxon>
        <taxon>Mytiloidea</taxon>
        <taxon>Mytilidae</taxon>
        <taxon>Mytilinae</taxon>
        <taxon>Mytilus</taxon>
    </lineage>
</organism>
<reference evidence="2 3" key="1">
    <citation type="submission" date="2020-06" db="EMBL/GenBank/DDBJ databases">
        <authorList>
            <person name="Li R."/>
            <person name="Bekaert M."/>
        </authorList>
    </citation>
    <scope>NUCLEOTIDE SEQUENCE [LARGE SCALE GENOMIC DNA]</scope>
    <source>
        <strain evidence="3">wild</strain>
    </source>
</reference>
<name>A0A6J8B315_MYTCO</name>
<protein>
    <submittedName>
        <fullName evidence="2">Uncharacterized protein</fullName>
    </submittedName>
</protein>
<evidence type="ECO:0000313" key="3">
    <source>
        <dbReference type="Proteomes" id="UP000507470"/>
    </source>
</evidence>
<proteinExistence type="predicted"/>
<evidence type="ECO:0000256" key="1">
    <source>
        <dbReference type="SAM" id="MobiDB-lite"/>
    </source>
</evidence>
<dbReference type="EMBL" id="CACVKT020002442">
    <property type="protein sequence ID" value="CAC5377966.1"/>
    <property type="molecule type" value="Genomic_DNA"/>
</dbReference>
<accession>A0A6J8B315</accession>
<sequence>MITGDRVEIKDSSILTMKYMYDDDEFDIFDQDLSLNLLFENIEEVQKSAPCEVSDSAKPSHEIGDNIIIDWEAAATITDPLVIARLKPRQLVTMELGSQWHPKKTSRTQVEESTEKYRTYNKRQTEGLEKTQEKTRRGHKKNENHDGFEEKDEETRKGHKEKGHHERLEEKEEKHTFECLRFGNFIERLEKRKTDLKEEVRKIKNRLTETQPKFSEKIRSSVCVVESRK</sequence>
<gene>
    <name evidence="2" type="ORF">MCOR_14219</name>
</gene>
<feature type="compositionally biased region" description="Basic and acidic residues" evidence="1">
    <location>
        <begin position="109"/>
        <end position="156"/>
    </location>
</feature>
<evidence type="ECO:0000313" key="2">
    <source>
        <dbReference type="EMBL" id="CAC5377966.1"/>
    </source>
</evidence>